<feature type="compositionally biased region" description="Low complexity" evidence="3">
    <location>
        <begin position="134"/>
        <end position="146"/>
    </location>
</feature>
<feature type="domain" description="Transcription factor CBF/NF-Y/archaeal histone" evidence="4">
    <location>
        <begin position="40"/>
        <end position="101"/>
    </location>
</feature>
<feature type="region of interest" description="Disordered" evidence="3">
    <location>
        <begin position="128"/>
        <end position="172"/>
    </location>
</feature>
<dbReference type="InterPro" id="IPR009072">
    <property type="entry name" value="Histone-fold"/>
</dbReference>
<accession>A0A7S3ZMW5</accession>
<dbReference type="InterPro" id="IPR003958">
    <property type="entry name" value="CBFA_NFYB_domain"/>
</dbReference>
<dbReference type="GO" id="GO:0006974">
    <property type="term" value="P:DNA damage response"/>
    <property type="evidence" value="ECO:0007669"/>
    <property type="project" value="TreeGrafter"/>
</dbReference>
<dbReference type="PANTHER" id="PTHR46172">
    <property type="entry name" value="DNA POLYMERASE EPSILON SUBUNIT 3"/>
    <property type="match status" value="1"/>
</dbReference>
<keyword evidence="2" id="KW-0539">Nucleus</keyword>
<dbReference type="GO" id="GO:0006272">
    <property type="term" value="P:leading strand elongation"/>
    <property type="evidence" value="ECO:0007669"/>
    <property type="project" value="TreeGrafter"/>
</dbReference>
<gene>
    <name evidence="5" type="ORF">PCAL00307_LOCUS3397</name>
    <name evidence="6" type="ORF">PECAL_2P31000</name>
</gene>
<dbReference type="EMBL" id="HBIW01004158">
    <property type="protein sequence ID" value="CAE0687963.1"/>
    <property type="molecule type" value="Transcribed_RNA"/>
</dbReference>
<dbReference type="GO" id="GO:0031507">
    <property type="term" value="P:heterochromatin formation"/>
    <property type="evidence" value="ECO:0007669"/>
    <property type="project" value="TreeGrafter"/>
</dbReference>
<dbReference type="Pfam" id="PF00808">
    <property type="entry name" value="CBFD_NFYB_HMF"/>
    <property type="match status" value="1"/>
</dbReference>
<organism evidence="5">
    <name type="scientific">Pelagomonas calceolata</name>
    <dbReference type="NCBI Taxonomy" id="35677"/>
    <lineage>
        <taxon>Eukaryota</taxon>
        <taxon>Sar</taxon>
        <taxon>Stramenopiles</taxon>
        <taxon>Ochrophyta</taxon>
        <taxon>Pelagophyceae</taxon>
        <taxon>Pelagomonadales</taxon>
        <taxon>Pelagomonadaceae</taxon>
        <taxon>Pelagomonas</taxon>
    </lineage>
</organism>
<dbReference type="CDD" id="cd22928">
    <property type="entry name" value="HFD_POLE3_DPB4"/>
    <property type="match status" value="1"/>
</dbReference>
<protein>
    <recommendedName>
        <fullName evidence="4">Transcription factor CBF/NF-Y/archaeal histone domain-containing protein</fullName>
    </recommendedName>
</protein>
<keyword evidence="7" id="KW-1185">Reference proteome</keyword>
<feature type="compositionally biased region" description="Acidic residues" evidence="3">
    <location>
        <begin position="152"/>
        <end position="161"/>
    </location>
</feature>
<dbReference type="Gene3D" id="1.10.20.10">
    <property type="entry name" value="Histone, subunit A"/>
    <property type="match status" value="1"/>
</dbReference>
<sequence length="172" mass="18152">MEQAPPAPPLEAPSVEAVAAAARQQALDATLEKPLDFEPPAACVMRIVKSAIPDNIQVTKEAKQAFAKAAGIFIVYLTTCANDICKDKKKQTVTAQDILAACGELELDDVKPQLEEFLAALRAHESGKRKAASAPVEEPAAQRPAVEAPPPAEDEDSDDAPLESLVTVTAAQ</sequence>
<dbReference type="GO" id="GO:0008622">
    <property type="term" value="C:epsilon DNA polymerase complex"/>
    <property type="evidence" value="ECO:0007669"/>
    <property type="project" value="TreeGrafter"/>
</dbReference>
<dbReference type="AlphaFoldDB" id="A0A7S3ZMW5"/>
<comment type="subcellular location">
    <subcellularLocation>
        <location evidence="1">Nucleus</location>
    </subcellularLocation>
</comment>
<reference evidence="6" key="2">
    <citation type="submission" date="2021-11" db="EMBL/GenBank/DDBJ databases">
        <authorList>
            <consortium name="Genoscope - CEA"/>
            <person name="William W."/>
        </authorList>
    </citation>
    <scope>NUCLEOTIDE SEQUENCE</scope>
</reference>
<evidence type="ECO:0000256" key="2">
    <source>
        <dbReference type="ARBA" id="ARBA00023242"/>
    </source>
</evidence>
<evidence type="ECO:0000256" key="1">
    <source>
        <dbReference type="ARBA" id="ARBA00004123"/>
    </source>
</evidence>
<name>A0A7S3ZMW5_9STRA</name>
<dbReference type="GO" id="GO:0031490">
    <property type="term" value="F:chromatin DNA binding"/>
    <property type="evidence" value="ECO:0007669"/>
    <property type="project" value="TreeGrafter"/>
</dbReference>
<evidence type="ECO:0000313" key="7">
    <source>
        <dbReference type="Proteomes" id="UP000789595"/>
    </source>
</evidence>
<dbReference type="GO" id="GO:0008623">
    <property type="term" value="C:CHRAC"/>
    <property type="evidence" value="ECO:0007669"/>
    <property type="project" value="TreeGrafter"/>
</dbReference>
<dbReference type="OrthoDB" id="386949at2759"/>
<dbReference type="SUPFAM" id="SSF47113">
    <property type="entry name" value="Histone-fold"/>
    <property type="match status" value="1"/>
</dbReference>
<dbReference type="PANTHER" id="PTHR46172:SF1">
    <property type="entry name" value="DNA POLYMERASE EPSILON SUBUNIT 3"/>
    <property type="match status" value="1"/>
</dbReference>
<reference evidence="5" key="1">
    <citation type="submission" date="2021-01" db="EMBL/GenBank/DDBJ databases">
        <authorList>
            <person name="Corre E."/>
            <person name="Pelletier E."/>
            <person name="Niang G."/>
            <person name="Scheremetjew M."/>
            <person name="Finn R."/>
            <person name="Kale V."/>
            <person name="Holt S."/>
            <person name="Cochrane G."/>
            <person name="Meng A."/>
            <person name="Brown T."/>
            <person name="Cohen L."/>
        </authorList>
    </citation>
    <scope>NUCLEOTIDE SEQUENCE</scope>
    <source>
        <strain evidence="5">CCMP1756</strain>
    </source>
</reference>
<evidence type="ECO:0000259" key="4">
    <source>
        <dbReference type="Pfam" id="PF00808"/>
    </source>
</evidence>
<evidence type="ECO:0000313" key="5">
    <source>
        <dbReference type="EMBL" id="CAE0687963.1"/>
    </source>
</evidence>
<dbReference type="GO" id="GO:0046982">
    <property type="term" value="F:protein heterodimerization activity"/>
    <property type="evidence" value="ECO:0007669"/>
    <property type="project" value="InterPro"/>
</dbReference>
<dbReference type="EMBL" id="CAKKNE010000002">
    <property type="protein sequence ID" value="CAH0369953.1"/>
    <property type="molecule type" value="Genomic_DNA"/>
</dbReference>
<evidence type="ECO:0000313" key="6">
    <source>
        <dbReference type="EMBL" id="CAH0369953.1"/>
    </source>
</evidence>
<dbReference type="Proteomes" id="UP000789595">
    <property type="component" value="Unassembled WGS sequence"/>
</dbReference>
<proteinExistence type="predicted"/>
<dbReference type="InterPro" id="IPR051377">
    <property type="entry name" value="DNA_Pol-Epsilon_Subunit"/>
</dbReference>
<evidence type="ECO:0000256" key="3">
    <source>
        <dbReference type="SAM" id="MobiDB-lite"/>
    </source>
</evidence>